<feature type="domain" description="ABC transmembrane type-1" evidence="8">
    <location>
        <begin position="55"/>
        <end position="239"/>
    </location>
</feature>
<keyword evidence="2 7" id="KW-0813">Transport</keyword>
<dbReference type="RefSeq" id="WP_251589922.1">
    <property type="nucleotide sequence ID" value="NZ_JAMLJI010000001.1"/>
</dbReference>
<protein>
    <submittedName>
        <fullName evidence="9">ABC transporter permease</fullName>
    </submittedName>
</protein>
<evidence type="ECO:0000313" key="10">
    <source>
        <dbReference type="Proteomes" id="UP001269375"/>
    </source>
</evidence>
<evidence type="ECO:0000313" key="9">
    <source>
        <dbReference type="EMBL" id="MDR5895987.1"/>
    </source>
</evidence>
<dbReference type="InterPro" id="IPR035906">
    <property type="entry name" value="MetI-like_sf"/>
</dbReference>
<dbReference type="InterPro" id="IPR000515">
    <property type="entry name" value="MetI-like"/>
</dbReference>
<feature type="transmembrane region" description="Helical" evidence="7">
    <location>
        <begin position="125"/>
        <end position="144"/>
    </location>
</feature>
<keyword evidence="10" id="KW-1185">Reference proteome</keyword>
<feature type="transmembrane region" description="Helical" evidence="7">
    <location>
        <begin position="220"/>
        <end position="239"/>
    </location>
</feature>
<keyword evidence="3" id="KW-1003">Cell membrane</keyword>
<keyword evidence="5 7" id="KW-1133">Transmembrane helix</keyword>
<feature type="transmembrane region" description="Helical" evidence="7">
    <location>
        <begin position="66"/>
        <end position="87"/>
    </location>
</feature>
<reference evidence="9 10" key="1">
    <citation type="submission" date="2023-04" db="EMBL/GenBank/DDBJ databases">
        <title>A long-awaited taxogenomic arrangement of the family Halomonadaceae.</title>
        <authorList>
            <person name="De La Haba R."/>
            <person name="Chuvochina M."/>
            <person name="Wittouck S."/>
            <person name="Arahal D.R."/>
            <person name="Sanchez-Porro C."/>
            <person name="Hugenholtz P."/>
            <person name="Ventosa A."/>
        </authorList>
    </citation>
    <scope>NUCLEOTIDE SEQUENCE [LARGE SCALE GENOMIC DNA]</scope>
    <source>
        <strain evidence="9 10">DSM 22428</strain>
    </source>
</reference>
<dbReference type="Proteomes" id="UP001269375">
    <property type="component" value="Unassembled WGS sequence"/>
</dbReference>
<comment type="caution">
    <text evidence="9">The sequence shown here is derived from an EMBL/GenBank/DDBJ whole genome shotgun (WGS) entry which is preliminary data.</text>
</comment>
<evidence type="ECO:0000256" key="7">
    <source>
        <dbReference type="RuleBase" id="RU363032"/>
    </source>
</evidence>
<organism evidence="9 10">
    <name type="scientific">Larsenimonas suaedae</name>
    <dbReference type="NCBI Taxonomy" id="1851019"/>
    <lineage>
        <taxon>Bacteria</taxon>
        <taxon>Pseudomonadati</taxon>
        <taxon>Pseudomonadota</taxon>
        <taxon>Gammaproteobacteria</taxon>
        <taxon>Oceanospirillales</taxon>
        <taxon>Halomonadaceae</taxon>
        <taxon>Larsenimonas</taxon>
    </lineage>
</organism>
<evidence type="ECO:0000256" key="6">
    <source>
        <dbReference type="ARBA" id="ARBA00023136"/>
    </source>
</evidence>
<comment type="similarity">
    <text evidence="7">Belongs to the binding-protein-dependent transport system permease family.</text>
</comment>
<evidence type="ECO:0000256" key="4">
    <source>
        <dbReference type="ARBA" id="ARBA00022692"/>
    </source>
</evidence>
<evidence type="ECO:0000256" key="1">
    <source>
        <dbReference type="ARBA" id="ARBA00004651"/>
    </source>
</evidence>
<accession>A0ABU1GVC5</accession>
<gene>
    <name evidence="9" type="ORF">QC825_07890</name>
</gene>
<dbReference type="EMBL" id="JARWAO010000003">
    <property type="protein sequence ID" value="MDR5895987.1"/>
    <property type="molecule type" value="Genomic_DNA"/>
</dbReference>
<dbReference type="SUPFAM" id="SSF161098">
    <property type="entry name" value="MetI-like"/>
    <property type="match status" value="1"/>
</dbReference>
<evidence type="ECO:0000256" key="2">
    <source>
        <dbReference type="ARBA" id="ARBA00022448"/>
    </source>
</evidence>
<dbReference type="PANTHER" id="PTHR30151:SF20">
    <property type="entry name" value="ABC TRANSPORTER PERMEASE PROTEIN HI_0355-RELATED"/>
    <property type="match status" value="1"/>
</dbReference>
<dbReference type="PROSITE" id="PS50928">
    <property type="entry name" value="ABC_TM1"/>
    <property type="match status" value="1"/>
</dbReference>
<dbReference type="Pfam" id="PF00528">
    <property type="entry name" value="BPD_transp_1"/>
    <property type="match status" value="1"/>
</dbReference>
<sequence>MKDSRSLSNAAFALLAVLLLISGWQLIVSITDVPRYILPSPEAVLAALVRYSSLLWSHGLTTGLEVVLGFISGTLLGIATALTLAAWSPVRKLVLPLLLASQTIPIFAIAPILMLWLGYGLASKVVMATLIIYFPIASTCYDGLRQTPTAWTDLGQTLGASNAQQLFRIRFPAALPSLCSGLRMAATAAPIGAVIGEWVGSSHGLGYLMLQANGRMQTDLMFAALFILIVIAVLLYQGVDWLCRWLVPWQSLSEH</sequence>
<proteinExistence type="inferred from homology"/>
<keyword evidence="4 7" id="KW-0812">Transmembrane</keyword>
<evidence type="ECO:0000256" key="5">
    <source>
        <dbReference type="ARBA" id="ARBA00022989"/>
    </source>
</evidence>
<dbReference type="PANTHER" id="PTHR30151">
    <property type="entry name" value="ALKANE SULFONATE ABC TRANSPORTER-RELATED, MEMBRANE SUBUNIT"/>
    <property type="match status" value="1"/>
</dbReference>
<evidence type="ECO:0000259" key="8">
    <source>
        <dbReference type="PROSITE" id="PS50928"/>
    </source>
</evidence>
<dbReference type="Gene3D" id="1.10.3720.10">
    <property type="entry name" value="MetI-like"/>
    <property type="match status" value="1"/>
</dbReference>
<name>A0ABU1GVC5_9GAMM</name>
<comment type="subcellular location">
    <subcellularLocation>
        <location evidence="1 7">Cell membrane</location>
        <topology evidence="1 7">Multi-pass membrane protein</topology>
    </subcellularLocation>
</comment>
<evidence type="ECO:0000256" key="3">
    <source>
        <dbReference type="ARBA" id="ARBA00022475"/>
    </source>
</evidence>
<feature type="transmembrane region" description="Helical" evidence="7">
    <location>
        <begin position="94"/>
        <end position="119"/>
    </location>
</feature>
<keyword evidence="6 7" id="KW-0472">Membrane</keyword>
<dbReference type="CDD" id="cd06261">
    <property type="entry name" value="TM_PBP2"/>
    <property type="match status" value="1"/>
</dbReference>